<accession>A0A956NBF5</accession>
<gene>
    <name evidence="3" type="ORF">KDA27_09800</name>
</gene>
<evidence type="ECO:0000259" key="2">
    <source>
        <dbReference type="PROSITE" id="PS50206"/>
    </source>
</evidence>
<reference evidence="3" key="1">
    <citation type="submission" date="2020-04" db="EMBL/GenBank/DDBJ databases">
        <authorList>
            <person name="Zhang T."/>
        </authorList>
    </citation>
    <scope>NUCLEOTIDE SEQUENCE</scope>
    <source>
        <strain evidence="3">HKST-UBA02</strain>
    </source>
</reference>
<dbReference type="InterPro" id="IPR029063">
    <property type="entry name" value="SAM-dependent_MTases_sf"/>
</dbReference>
<dbReference type="Proteomes" id="UP000739538">
    <property type="component" value="Unassembled WGS sequence"/>
</dbReference>
<proteinExistence type="predicted"/>
<dbReference type="SUPFAM" id="SSF52821">
    <property type="entry name" value="Rhodanese/Cell cycle control phosphatase"/>
    <property type="match status" value="1"/>
</dbReference>
<feature type="domain" description="Rhodanese" evidence="2">
    <location>
        <begin position="39"/>
        <end position="115"/>
    </location>
</feature>
<organism evidence="3 4">
    <name type="scientific">Eiseniibacteriota bacterium</name>
    <dbReference type="NCBI Taxonomy" id="2212470"/>
    <lineage>
        <taxon>Bacteria</taxon>
        <taxon>Candidatus Eiseniibacteriota</taxon>
    </lineage>
</organism>
<evidence type="ECO:0000313" key="3">
    <source>
        <dbReference type="EMBL" id="MCA9756084.1"/>
    </source>
</evidence>
<reference evidence="3" key="2">
    <citation type="journal article" date="2021" name="Microbiome">
        <title>Successional dynamics and alternative stable states in a saline activated sludge microbial community over 9 years.</title>
        <authorList>
            <person name="Wang Y."/>
            <person name="Ye J."/>
            <person name="Ju F."/>
            <person name="Liu L."/>
            <person name="Boyd J.A."/>
            <person name="Deng Y."/>
            <person name="Parks D.H."/>
            <person name="Jiang X."/>
            <person name="Yin X."/>
            <person name="Woodcroft B.J."/>
            <person name="Tyson G.W."/>
            <person name="Hugenholtz P."/>
            <person name="Polz M.F."/>
            <person name="Zhang T."/>
        </authorList>
    </citation>
    <scope>NUCLEOTIDE SEQUENCE</scope>
    <source>
        <strain evidence="3">HKST-UBA02</strain>
    </source>
</reference>
<dbReference type="CDD" id="cd00158">
    <property type="entry name" value="RHOD"/>
    <property type="match status" value="1"/>
</dbReference>
<feature type="compositionally biased region" description="Basic and acidic residues" evidence="1">
    <location>
        <begin position="1"/>
        <end position="10"/>
    </location>
</feature>
<dbReference type="AlphaFoldDB" id="A0A956NBF5"/>
<name>A0A956NBF5_UNCEI</name>
<protein>
    <recommendedName>
        <fullName evidence="2">Rhodanese domain-containing protein</fullName>
    </recommendedName>
</protein>
<dbReference type="Gene3D" id="3.40.250.10">
    <property type="entry name" value="Rhodanese-like domain"/>
    <property type="match status" value="1"/>
</dbReference>
<dbReference type="InterPro" id="IPR001763">
    <property type="entry name" value="Rhodanese-like_dom"/>
</dbReference>
<dbReference type="CDD" id="cd02440">
    <property type="entry name" value="AdoMet_MTases"/>
    <property type="match status" value="1"/>
</dbReference>
<dbReference type="Pfam" id="PF13489">
    <property type="entry name" value="Methyltransf_23"/>
    <property type="match status" value="1"/>
</dbReference>
<feature type="compositionally biased region" description="Polar residues" evidence="1">
    <location>
        <begin position="119"/>
        <end position="131"/>
    </location>
</feature>
<sequence length="365" mass="40065">MNDKDLDGPPERMASAMPSLAQARETSESHPAELNRILRSASWRIIDIRPAHSFRNGHYDDSIHLPGDTWRRCPYLLPPRRRRICVLAGTEDQARAVANALGQSGWAHVCHAVVPESGGTRNAPSGSNLRTGRTDLSPASELADSPLRTGAPRTVLWEPAPWLAEIAGQLPKDGDALDLACGSGRDAVWLASLRRGMVYGVDILPDALLRARALRADARAVLAARSVGSDGPPEGVNRERAPHLTNVRFHQADLTSSGGTARWLAPSRWNVVLVFRYLDRALLPRIEASLRPGGHLVYQTFLVAQRERKGSPRSDNHLLKPRELETAFRSLEILRYEEGDDEEGNVFASLWARRPESASAPPSAP</sequence>
<feature type="region of interest" description="Disordered" evidence="1">
    <location>
        <begin position="117"/>
        <end position="147"/>
    </location>
</feature>
<dbReference type="InterPro" id="IPR036873">
    <property type="entry name" value="Rhodanese-like_dom_sf"/>
</dbReference>
<evidence type="ECO:0000256" key="1">
    <source>
        <dbReference type="SAM" id="MobiDB-lite"/>
    </source>
</evidence>
<feature type="region of interest" description="Disordered" evidence="1">
    <location>
        <begin position="1"/>
        <end position="31"/>
    </location>
</feature>
<comment type="caution">
    <text evidence="3">The sequence shown here is derived from an EMBL/GenBank/DDBJ whole genome shotgun (WGS) entry which is preliminary data.</text>
</comment>
<dbReference type="EMBL" id="JAGQHS010000041">
    <property type="protein sequence ID" value="MCA9756084.1"/>
    <property type="molecule type" value="Genomic_DNA"/>
</dbReference>
<dbReference type="PROSITE" id="PS50206">
    <property type="entry name" value="RHODANESE_3"/>
    <property type="match status" value="1"/>
</dbReference>
<dbReference type="SUPFAM" id="SSF53335">
    <property type="entry name" value="S-adenosyl-L-methionine-dependent methyltransferases"/>
    <property type="match status" value="1"/>
</dbReference>
<evidence type="ECO:0000313" key="4">
    <source>
        <dbReference type="Proteomes" id="UP000739538"/>
    </source>
</evidence>
<dbReference type="Gene3D" id="3.40.50.150">
    <property type="entry name" value="Vaccinia Virus protein VP39"/>
    <property type="match status" value="1"/>
</dbReference>